<dbReference type="GO" id="GO:0004421">
    <property type="term" value="F:hydroxymethylglutaryl-CoA synthase activity"/>
    <property type="evidence" value="ECO:0007669"/>
    <property type="project" value="InterPro"/>
</dbReference>
<organism evidence="2 3">
    <name type="scientific">Haematococcus lacustris</name>
    <name type="common">Green alga</name>
    <name type="synonym">Haematococcus pluvialis</name>
    <dbReference type="NCBI Taxonomy" id="44745"/>
    <lineage>
        <taxon>Eukaryota</taxon>
        <taxon>Viridiplantae</taxon>
        <taxon>Chlorophyta</taxon>
        <taxon>core chlorophytes</taxon>
        <taxon>Chlorophyceae</taxon>
        <taxon>CS clade</taxon>
        <taxon>Chlamydomonadales</taxon>
        <taxon>Haematococcaceae</taxon>
        <taxon>Haematococcus</taxon>
    </lineage>
</organism>
<dbReference type="EMBL" id="BLLF01000766">
    <property type="protein sequence ID" value="GFH14780.1"/>
    <property type="molecule type" value="Genomic_DNA"/>
</dbReference>
<comment type="caution">
    <text evidence="2">The sequence shown here is derived from an EMBL/GenBank/DDBJ whole genome shotgun (WGS) entry which is preliminary data.</text>
</comment>
<dbReference type="AlphaFoldDB" id="A0A699YYZ9"/>
<keyword evidence="3" id="KW-1185">Reference proteome</keyword>
<evidence type="ECO:0000313" key="3">
    <source>
        <dbReference type="Proteomes" id="UP000485058"/>
    </source>
</evidence>
<evidence type="ECO:0000259" key="1">
    <source>
        <dbReference type="Pfam" id="PF08540"/>
    </source>
</evidence>
<dbReference type="Pfam" id="PF08540">
    <property type="entry name" value="HMG_CoA_synt_C"/>
    <property type="match status" value="1"/>
</dbReference>
<reference evidence="2 3" key="1">
    <citation type="submission" date="2020-02" db="EMBL/GenBank/DDBJ databases">
        <title>Draft genome sequence of Haematococcus lacustris strain NIES-144.</title>
        <authorList>
            <person name="Morimoto D."/>
            <person name="Nakagawa S."/>
            <person name="Yoshida T."/>
            <person name="Sawayama S."/>
        </authorList>
    </citation>
    <scope>NUCLEOTIDE SEQUENCE [LARGE SCALE GENOMIC DNA]</scope>
    <source>
        <strain evidence="2 3">NIES-144</strain>
    </source>
</reference>
<evidence type="ECO:0000313" key="2">
    <source>
        <dbReference type="EMBL" id="GFH14780.1"/>
    </source>
</evidence>
<gene>
    <name evidence="2" type="ORF">HaLaN_10894</name>
</gene>
<accession>A0A699YYZ9</accession>
<name>A0A699YYZ9_HAELA</name>
<dbReference type="InterPro" id="IPR013746">
    <property type="entry name" value="HMG_CoA_synt_C_dom"/>
</dbReference>
<protein>
    <submittedName>
        <fullName evidence="2">Hydroxymethylglutaryl-coenzyme A synthase C terminal</fullName>
    </submittedName>
</protein>
<sequence>MQLSLLLQMGLAQRLSRGRCCTPEEYDAALAQRAVNWEAAGYTPQTSVADLEPGTWWEG</sequence>
<dbReference type="Proteomes" id="UP000485058">
    <property type="component" value="Unassembled WGS sequence"/>
</dbReference>
<feature type="domain" description="Hydroxymethylglutaryl-coenzyme A synthase C-terminal" evidence="1">
    <location>
        <begin position="8"/>
        <end position="57"/>
    </location>
</feature>
<dbReference type="InterPro" id="IPR016039">
    <property type="entry name" value="Thiolase-like"/>
</dbReference>
<proteinExistence type="predicted"/>
<dbReference type="GO" id="GO:0006084">
    <property type="term" value="P:acetyl-CoA metabolic process"/>
    <property type="evidence" value="ECO:0007669"/>
    <property type="project" value="InterPro"/>
</dbReference>
<dbReference type="Gene3D" id="3.40.47.10">
    <property type="match status" value="1"/>
</dbReference>
<dbReference type="GO" id="GO:0010142">
    <property type="term" value="P:farnesyl diphosphate biosynthetic process, mevalonate pathway"/>
    <property type="evidence" value="ECO:0007669"/>
    <property type="project" value="InterPro"/>
</dbReference>